<proteinExistence type="predicted"/>
<organism evidence="1 2">
    <name type="scientific">Marinobacterium sediminicola</name>
    <dbReference type="NCBI Taxonomy" id="518898"/>
    <lineage>
        <taxon>Bacteria</taxon>
        <taxon>Pseudomonadati</taxon>
        <taxon>Pseudomonadota</taxon>
        <taxon>Gammaproteobacteria</taxon>
        <taxon>Oceanospirillales</taxon>
        <taxon>Oceanospirillaceae</taxon>
        <taxon>Marinobacterium</taxon>
    </lineage>
</organism>
<evidence type="ECO:0000313" key="2">
    <source>
        <dbReference type="Proteomes" id="UP001159257"/>
    </source>
</evidence>
<sequence>MSPHRMDRPSLLGTVTLLLACCLLFFGRTAYAQTLVLAQISDRPKKDYRQLRPMADHIVQAMAPFGFRRAEVRLYPDLPAFEQAIRNGQVHWITETPLTAARLYQHQLAIPVARKWKRGQQTYQSLIYVAKDSPIHNLGDLAGRIMAFEHPDSFTSFFLPLQALRQAGMTLVPLDSPHQSVPADKVGYTFSRNERNNLLWVDKGIAAAGALNDGDWSIPDRLPAELVQRMRIIHRSPSYPRAFEMVTSTLEPEAREALQQALLSLDPERDRPLLQRYEKSSRITPLEAGDLDLLRSLEVETLP</sequence>
<dbReference type="RefSeq" id="WP_239040870.1">
    <property type="nucleotide sequence ID" value="NZ_BAAAEY010000014.1"/>
</dbReference>
<evidence type="ECO:0000313" key="1">
    <source>
        <dbReference type="EMBL" id="SMR77634.1"/>
    </source>
</evidence>
<dbReference type="Pfam" id="PF12974">
    <property type="entry name" value="Phosphonate-bd"/>
    <property type="match status" value="1"/>
</dbReference>
<name>A0ABY1S2Z5_9GAMM</name>
<gene>
    <name evidence="1" type="ORF">SAMN04487964_11551</name>
</gene>
<dbReference type="SUPFAM" id="SSF53850">
    <property type="entry name" value="Periplasmic binding protein-like II"/>
    <property type="match status" value="1"/>
</dbReference>
<protein>
    <submittedName>
        <fullName evidence="1">Phosphonate transport system substrate-binding protein</fullName>
    </submittedName>
</protein>
<dbReference type="Gene3D" id="3.40.190.10">
    <property type="entry name" value="Periplasmic binding protein-like II"/>
    <property type="match status" value="2"/>
</dbReference>
<comment type="caution">
    <text evidence="1">The sequence shown here is derived from an EMBL/GenBank/DDBJ whole genome shotgun (WGS) entry which is preliminary data.</text>
</comment>
<accession>A0ABY1S2Z5</accession>
<dbReference type="PROSITE" id="PS51257">
    <property type="entry name" value="PROKAR_LIPOPROTEIN"/>
    <property type="match status" value="1"/>
</dbReference>
<dbReference type="Proteomes" id="UP001159257">
    <property type="component" value="Unassembled WGS sequence"/>
</dbReference>
<dbReference type="PANTHER" id="PTHR35841:SF1">
    <property type="entry name" value="PHOSPHONATES-BINDING PERIPLASMIC PROTEIN"/>
    <property type="match status" value="1"/>
</dbReference>
<dbReference type="PANTHER" id="PTHR35841">
    <property type="entry name" value="PHOSPHONATES-BINDING PERIPLASMIC PROTEIN"/>
    <property type="match status" value="1"/>
</dbReference>
<keyword evidence="2" id="KW-1185">Reference proteome</keyword>
<reference evidence="1 2" key="1">
    <citation type="submission" date="2017-05" db="EMBL/GenBank/DDBJ databases">
        <authorList>
            <person name="Varghese N."/>
            <person name="Submissions S."/>
        </authorList>
    </citation>
    <scope>NUCLEOTIDE SEQUENCE [LARGE SCALE GENOMIC DNA]</scope>
    <source>
        <strain evidence="1 2">CGMCC 1.7287</strain>
    </source>
</reference>
<dbReference type="EMBL" id="FXWV01000015">
    <property type="protein sequence ID" value="SMR77634.1"/>
    <property type="molecule type" value="Genomic_DNA"/>
</dbReference>